<dbReference type="SUPFAM" id="SSF52113">
    <property type="entry name" value="BRCT domain"/>
    <property type="match status" value="1"/>
</dbReference>
<dbReference type="EMBL" id="SBHS01000027">
    <property type="protein sequence ID" value="TWU72529.1"/>
    <property type="molecule type" value="Genomic_DNA"/>
</dbReference>
<sequence length="247" mass="25847">MPKPPPPALPKAALPRNTAFDPWNSSSTGHQRAEQQPGTAWRASRAGKLNSQFRTGPLDTPEDHDGQSSAAVKGRSSVADMLRTPGVMRESLGGGGPTAKHGIELGILEPDAAARGIFTGCVVYVNGSTHPIMSDHRLKQVLCDNGAQVSLHLGRRKVTHVILGRPAGGGLVKGAGGGLAGSKMEREIRRVNGAGVRFVGVEWVLESLKTGKRLPEARFSNLRLAAKGQGSVYGLFSGNAVAEPGLS</sequence>
<dbReference type="Pfam" id="PF00533">
    <property type="entry name" value="BRCT"/>
    <property type="match status" value="1"/>
</dbReference>
<evidence type="ECO:0000313" key="3">
    <source>
        <dbReference type="EMBL" id="TWU72529.1"/>
    </source>
</evidence>
<organism evidence="3 4">
    <name type="scientific">Metarhizium rileyi (strain RCEF 4871)</name>
    <name type="common">Nomuraea rileyi</name>
    <dbReference type="NCBI Taxonomy" id="1649241"/>
    <lineage>
        <taxon>Eukaryota</taxon>
        <taxon>Fungi</taxon>
        <taxon>Dikarya</taxon>
        <taxon>Ascomycota</taxon>
        <taxon>Pezizomycotina</taxon>
        <taxon>Sordariomycetes</taxon>
        <taxon>Hypocreomycetidae</taxon>
        <taxon>Hypocreales</taxon>
        <taxon>Clavicipitaceae</taxon>
        <taxon>Metarhizium</taxon>
    </lineage>
</organism>
<evidence type="ECO:0000256" key="1">
    <source>
        <dbReference type="SAM" id="MobiDB-lite"/>
    </source>
</evidence>
<dbReference type="PROSITE" id="PS50172">
    <property type="entry name" value="BRCT"/>
    <property type="match status" value="1"/>
</dbReference>
<dbReference type="AlphaFoldDB" id="A0A5C6G5B7"/>
<dbReference type="Gene3D" id="3.40.50.10190">
    <property type="entry name" value="BRCT domain"/>
    <property type="match status" value="1"/>
</dbReference>
<protein>
    <recommendedName>
        <fullName evidence="2">BRCT domain-containing protein</fullName>
    </recommendedName>
</protein>
<dbReference type="InterPro" id="IPR001357">
    <property type="entry name" value="BRCT_dom"/>
</dbReference>
<feature type="region of interest" description="Disordered" evidence="1">
    <location>
        <begin position="1"/>
        <end position="80"/>
    </location>
</feature>
<name>A0A5C6G5B7_METRR</name>
<dbReference type="Proteomes" id="UP000317257">
    <property type="component" value="Unassembled WGS sequence"/>
</dbReference>
<evidence type="ECO:0000259" key="2">
    <source>
        <dbReference type="PROSITE" id="PS50172"/>
    </source>
</evidence>
<feature type="domain" description="BRCT" evidence="2">
    <location>
        <begin position="113"/>
        <end position="221"/>
    </location>
</feature>
<reference evidence="4" key="1">
    <citation type="submission" date="2018-12" db="EMBL/GenBank/DDBJ databases">
        <title>The complete genome of Metarhizium rileyi, a key fungal pathogen of Lepidoptera.</title>
        <authorList>
            <person name="Binneck E."/>
            <person name="Lastra C.C.L."/>
            <person name="Sosa-Gomez D.R."/>
        </authorList>
    </citation>
    <scope>NUCLEOTIDE SEQUENCE [LARGE SCALE GENOMIC DNA]</scope>
    <source>
        <strain evidence="4">Cep018-CH2</strain>
    </source>
</reference>
<evidence type="ECO:0000313" key="4">
    <source>
        <dbReference type="Proteomes" id="UP000317257"/>
    </source>
</evidence>
<gene>
    <name evidence="3" type="ORF">ED733_003542</name>
</gene>
<dbReference type="InterPro" id="IPR036420">
    <property type="entry name" value="BRCT_dom_sf"/>
</dbReference>
<accession>A0A5C6G5B7</accession>
<feature type="compositionally biased region" description="Polar residues" evidence="1">
    <location>
        <begin position="23"/>
        <end position="38"/>
    </location>
</feature>
<comment type="caution">
    <text evidence="3">The sequence shown here is derived from an EMBL/GenBank/DDBJ whole genome shotgun (WGS) entry which is preliminary data.</text>
</comment>
<dbReference type="SMART" id="SM00292">
    <property type="entry name" value="BRCT"/>
    <property type="match status" value="1"/>
</dbReference>
<proteinExistence type="predicted"/>